<protein>
    <submittedName>
        <fullName evidence="1">Uncharacterized protein</fullName>
    </submittedName>
</protein>
<name>A0A2X4UI47_HAEHA</name>
<proteinExistence type="predicted"/>
<organism evidence="1 2">
    <name type="scientific">Haemophilus haemolyticus</name>
    <dbReference type="NCBI Taxonomy" id="726"/>
    <lineage>
        <taxon>Bacteria</taxon>
        <taxon>Pseudomonadati</taxon>
        <taxon>Pseudomonadota</taxon>
        <taxon>Gammaproteobacteria</taxon>
        <taxon>Pasteurellales</taxon>
        <taxon>Pasteurellaceae</taxon>
        <taxon>Haemophilus</taxon>
    </lineage>
</organism>
<gene>
    <name evidence="1" type="ORF">NCTC10839_01504</name>
</gene>
<sequence>MNYKEIMYTVGQLVRCVYGVDVPVNVQNTIIRFPAKGIGLMNQRGDIINTANQDEVMRLMNKIPSDLTDPKDKMEFDAQGAFWLGYYHYAKITDDVANYGANELTVVGNALYGDQWQTALSRDLELSSPRRLRAWLSGERKIPTGIWFDVVELLKERHLKIGEIIKKMA</sequence>
<dbReference type="RefSeq" id="WP_111696853.1">
    <property type="nucleotide sequence ID" value="NZ_LS483458.1"/>
</dbReference>
<evidence type="ECO:0000313" key="1">
    <source>
        <dbReference type="EMBL" id="SQH97584.1"/>
    </source>
</evidence>
<accession>A0A2X4UI47</accession>
<dbReference type="KEGG" id="hhz:NCTC10839_01504"/>
<reference evidence="1 2" key="1">
    <citation type="submission" date="2018-06" db="EMBL/GenBank/DDBJ databases">
        <authorList>
            <consortium name="Pathogen Informatics"/>
            <person name="Doyle S."/>
        </authorList>
    </citation>
    <scope>NUCLEOTIDE SEQUENCE [LARGE SCALE GENOMIC DNA]</scope>
    <source>
        <strain evidence="1 2">NCTC10839</strain>
    </source>
</reference>
<dbReference type="EMBL" id="LS483458">
    <property type="protein sequence ID" value="SQH97584.1"/>
    <property type="molecule type" value="Genomic_DNA"/>
</dbReference>
<dbReference type="AlphaFoldDB" id="A0A2X4UI47"/>
<dbReference type="GeneID" id="56958085"/>
<evidence type="ECO:0000313" key="2">
    <source>
        <dbReference type="Proteomes" id="UP000248808"/>
    </source>
</evidence>
<dbReference type="Proteomes" id="UP000248808">
    <property type="component" value="Chromosome 1"/>
</dbReference>